<dbReference type="InterPro" id="IPR007724">
    <property type="entry name" value="Poly_GlycHdrlase"/>
</dbReference>
<keyword evidence="7" id="KW-1185">Reference proteome</keyword>
<gene>
    <name evidence="6" type="ORF">QQX98_006000</name>
</gene>
<dbReference type="Pfam" id="PF20811">
    <property type="entry name" value="PARG_cat_N"/>
    <property type="match status" value="1"/>
</dbReference>
<evidence type="ECO:0000313" key="6">
    <source>
        <dbReference type="EMBL" id="KAK7415251.1"/>
    </source>
</evidence>
<dbReference type="EMBL" id="JAZAVJ010000086">
    <property type="protein sequence ID" value="KAK7415251.1"/>
    <property type="molecule type" value="Genomic_DNA"/>
</dbReference>
<name>A0ABR1H2I9_9HYPO</name>
<dbReference type="PANTHER" id="PTHR12837:SF0">
    <property type="entry name" value="POLY(ADP-RIBOSE) GLYCOHYDROLASE"/>
    <property type="match status" value="1"/>
</dbReference>
<sequence>MEPRPPTFILPNSPSCRVVDRFSDLPENVLVDEDEDGRIPFWPLLCHLLQEPILTASQLIDRLQTIAANAEGCEGGDYGSLKDFLAGDDEDFFGSTWPNLRDIALALPRYFTTGQLDILEPGRPLRLSRGQAACLVIHQFVCSAVPQRHDDGYQDFSIWYASGQRHPVAVQMYLTALFSYFTSLPDAQALMNDHELALEDSGRCVTYTLHEQDEKSLDGVTLGAVYVDYLGNYNTDFHLPEVQGPHGAVVVSANKVVGFGQSATQEEIFVGIAPEACPVVLVAPHLTNETVITVSGARAMLSVTGQRRDISWTVRPTPSPVTDFRSWAQAWRGGRLIFMDALEMDMVETADEILPDLLPENIQRELRKAQTGFSAHPGHTAVWTGLWGCGAFCGDAGVKLVVLWFAASAAGVRLNVVLGPEQHEIGRRFELVVSACKKMSAGRLRELLLEVPKGLRKLEILDWLVEGVSTGG</sequence>
<reference evidence="6 7" key="1">
    <citation type="journal article" date="2025" name="Microbiol. Resour. Announc.">
        <title>Draft genome sequences for Neonectria magnoliae and Neonectria punicea, canker pathogens of Liriodendron tulipifera and Acer saccharum in West Virginia.</title>
        <authorList>
            <person name="Petronek H.M."/>
            <person name="Kasson M.T."/>
            <person name="Metheny A.M."/>
            <person name="Stauder C.M."/>
            <person name="Lovett B."/>
            <person name="Lynch S.C."/>
            <person name="Garnas J.R."/>
            <person name="Kasson L.R."/>
            <person name="Stajich J.E."/>
        </authorList>
    </citation>
    <scope>NUCLEOTIDE SEQUENCE [LARGE SCALE GENOMIC DNA]</scope>
    <source>
        <strain evidence="6 7">NRRL 64653</strain>
    </source>
</reference>
<protein>
    <recommendedName>
        <fullName evidence="2">poly(ADP-ribose) glycohydrolase</fullName>
        <ecNumber evidence="2">3.2.1.143</ecNumber>
    </recommendedName>
</protein>
<keyword evidence="3" id="KW-0378">Hydrolase</keyword>
<evidence type="ECO:0000259" key="4">
    <source>
        <dbReference type="Pfam" id="PF05028"/>
    </source>
</evidence>
<feature type="domain" description="PARG catalytic Macro" evidence="4">
    <location>
        <begin position="246"/>
        <end position="416"/>
    </location>
</feature>
<dbReference type="InterPro" id="IPR046372">
    <property type="entry name" value="PARG_cat_C"/>
</dbReference>
<dbReference type="Proteomes" id="UP001498476">
    <property type="component" value="Unassembled WGS sequence"/>
</dbReference>
<evidence type="ECO:0000256" key="2">
    <source>
        <dbReference type="ARBA" id="ARBA00012255"/>
    </source>
</evidence>
<comment type="similarity">
    <text evidence="1">Belongs to the poly(ADP-ribose) glycohydrolase family.</text>
</comment>
<evidence type="ECO:0000259" key="5">
    <source>
        <dbReference type="Pfam" id="PF20811"/>
    </source>
</evidence>
<dbReference type="EC" id="3.2.1.143" evidence="2"/>
<feature type="domain" description="PARG helical" evidence="5">
    <location>
        <begin position="89"/>
        <end position="184"/>
    </location>
</feature>
<evidence type="ECO:0000256" key="1">
    <source>
        <dbReference type="ARBA" id="ARBA00009545"/>
    </source>
</evidence>
<comment type="caution">
    <text evidence="6">The sequence shown here is derived from an EMBL/GenBank/DDBJ whole genome shotgun (WGS) entry which is preliminary data.</text>
</comment>
<evidence type="ECO:0000313" key="7">
    <source>
        <dbReference type="Proteomes" id="UP001498476"/>
    </source>
</evidence>
<dbReference type="Pfam" id="PF05028">
    <property type="entry name" value="PARG_cat_C"/>
    <property type="match status" value="1"/>
</dbReference>
<dbReference type="PANTHER" id="PTHR12837">
    <property type="entry name" value="POLY ADP-RIBOSE GLYCOHYDROLASE"/>
    <property type="match status" value="1"/>
</dbReference>
<organism evidence="6 7">
    <name type="scientific">Neonectria punicea</name>
    <dbReference type="NCBI Taxonomy" id="979145"/>
    <lineage>
        <taxon>Eukaryota</taxon>
        <taxon>Fungi</taxon>
        <taxon>Dikarya</taxon>
        <taxon>Ascomycota</taxon>
        <taxon>Pezizomycotina</taxon>
        <taxon>Sordariomycetes</taxon>
        <taxon>Hypocreomycetidae</taxon>
        <taxon>Hypocreales</taxon>
        <taxon>Nectriaceae</taxon>
        <taxon>Neonectria</taxon>
    </lineage>
</organism>
<accession>A0ABR1H2I9</accession>
<dbReference type="InterPro" id="IPR048362">
    <property type="entry name" value="PARG_helical"/>
</dbReference>
<evidence type="ECO:0000256" key="3">
    <source>
        <dbReference type="ARBA" id="ARBA00022801"/>
    </source>
</evidence>
<proteinExistence type="inferred from homology"/>